<sequence>MNHLLSYIKKTLESHFPPAELKSLTKIICCDLLEISELDFYVRKDIHLSENKQKELETILHRLINHEPIQYIVGHTPFCGHSFEVNQHVLIPRPETEELVELIAKENPKAKLIFDMGTGSGCIAISLSKKLPDCEVRACDISAEALKVARRNNKRLGASVCFEKQNILKYKFPANLEEMLNLDVIVSNPPYITESEKAGMDPNVLEWEPATALFVPDDDPLLFYSCIAELGFFLLSSEGKLYFEVNQAYGKEVCEMLNDMGYSRVRLIKDMFNNKRFVKACI</sequence>
<dbReference type="InterPro" id="IPR004556">
    <property type="entry name" value="HemK-like"/>
</dbReference>
<dbReference type="InterPro" id="IPR019874">
    <property type="entry name" value="RF_methyltr_PrmC"/>
</dbReference>
<dbReference type="InterPro" id="IPR002052">
    <property type="entry name" value="DNA_methylase_N6_adenine_CS"/>
</dbReference>
<dbReference type="NCBIfam" id="TIGR03534">
    <property type="entry name" value="RF_mod_PrmC"/>
    <property type="match status" value="1"/>
</dbReference>
<dbReference type="PANTHER" id="PTHR18895">
    <property type="entry name" value="HEMK METHYLTRANSFERASE"/>
    <property type="match status" value="1"/>
</dbReference>
<dbReference type="Proteomes" id="UP000027601">
    <property type="component" value="Unassembled WGS sequence"/>
</dbReference>
<evidence type="ECO:0000313" key="9">
    <source>
        <dbReference type="Proteomes" id="UP000027601"/>
    </source>
</evidence>
<evidence type="ECO:0000259" key="6">
    <source>
        <dbReference type="Pfam" id="PF05175"/>
    </source>
</evidence>
<dbReference type="STRING" id="1121097.GCA_000428125_00468"/>
<dbReference type="EC" id="2.1.1.297" evidence="1"/>
<dbReference type="CDD" id="cd02440">
    <property type="entry name" value="AdoMet_MTases"/>
    <property type="match status" value="1"/>
</dbReference>
<dbReference type="PROSITE" id="PS00092">
    <property type="entry name" value="N6_MTASE"/>
    <property type="match status" value="1"/>
</dbReference>
<organism evidence="8 9">
    <name type="scientific">Bacteroides graminisolvens DSM 19988 = JCM 15093</name>
    <dbReference type="NCBI Taxonomy" id="1121097"/>
    <lineage>
        <taxon>Bacteria</taxon>
        <taxon>Pseudomonadati</taxon>
        <taxon>Bacteroidota</taxon>
        <taxon>Bacteroidia</taxon>
        <taxon>Bacteroidales</taxon>
        <taxon>Bacteroidaceae</taxon>
        <taxon>Bacteroides</taxon>
    </lineage>
</organism>
<dbReference type="Gene3D" id="3.40.50.150">
    <property type="entry name" value="Vaccinia Virus protein VP39"/>
    <property type="match status" value="1"/>
</dbReference>
<dbReference type="PANTHER" id="PTHR18895:SF74">
    <property type="entry name" value="MTRF1L RELEASE FACTOR GLUTAMINE METHYLTRANSFERASE"/>
    <property type="match status" value="1"/>
</dbReference>
<evidence type="ECO:0000256" key="2">
    <source>
        <dbReference type="ARBA" id="ARBA00022603"/>
    </source>
</evidence>
<dbReference type="AlphaFoldDB" id="A0A069CXW5"/>
<accession>A0A069CXW5</accession>
<gene>
    <name evidence="8" type="ORF">JCM15093_58</name>
</gene>
<reference evidence="8 9" key="1">
    <citation type="journal article" date="2015" name="Microbes Environ.">
        <title>Distribution and evolution of nitrogen fixation genes in the phylum bacteroidetes.</title>
        <authorList>
            <person name="Inoue J."/>
            <person name="Oshima K."/>
            <person name="Suda W."/>
            <person name="Sakamoto M."/>
            <person name="Iino T."/>
            <person name="Noda S."/>
            <person name="Hongoh Y."/>
            <person name="Hattori M."/>
            <person name="Ohkuma M."/>
        </authorList>
    </citation>
    <scope>NUCLEOTIDE SEQUENCE [LARGE SCALE GENOMIC DNA]</scope>
    <source>
        <strain evidence="8 9">JCM 15093</strain>
    </source>
</reference>
<dbReference type="InterPro" id="IPR050320">
    <property type="entry name" value="N5-glutamine_MTase"/>
</dbReference>
<keyword evidence="2 8" id="KW-0489">Methyltransferase</keyword>
<dbReference type="Pfam" id="PF17827">
    <property type="entry name" value="PrmC_N"/>
    <property type="match status" value="1"/>
</dbReference>
<evidence type="ECO:0000256" key="3">
    <source>
        <dbReference type="ARBA" id="ARBA00022679"/>
    </source>
</evidence>
<dbReference type="RefSeq" id="WP_024995277.1">
    <property type="nucleotide sequence ID" value="NZ_ATZI01000001.1"/>
</dbReference>
<evidence type="ECO:0000313" key="8">
    <source>
        <dbReference type="EMBL" id="GAK34985.1"/>
    </source>
</evidence>
<evidence type="ECO:0000256" key="5">
    <source>
        <dbReference type="ARBA" id="ARBA00048391"/>
    </source>
</evidence>
<protein>
    <recommendedName>
        <fullName evidence="1">peptide chain release factor N(5)-glutamine methyltransferase</fullName>
        <ecNumber evidence="1">2.1.1.297</ecNumber>
    </recommendedName>
</protein>
<dbReference type="EMBL" id="BAJS01000001">
    <property type="protein sequence ID" value="GAK34985.1"/>
    <property type="molecule type" value="Genomic_DNA"/>
</dbReference>
<dbReference type="Gene3D" id="1.10.8.10">
    <property type="entry name" value="DNA helicase RuvA subunit, C-terminal domain"/>
    <property type="match status" value="1"/>
</dbReference>
<dbReference type="InterPro" id="IPR029063">
    <property type="entry name" value="SAM-dependent_MTases_sf"/>
</dbReference>
<comment type="catalytic activity">
    <reaction evidence="5">
        <text>L-glutaminyl-[peptide chain release factor] + S-adenosyl-L-methionine = N(5)-methyl-L-glutaminyl-[peptide chain release factor] + S-adenosyl-L-homocysteine + H(+)</text>
        <dbReference type="Rhea" id="RHEA:42896"/>
        <dbReference type="Rhea" id="RHEA-COMP:10271"/>
        <dbReference type="Rhea" id="RHEA-COMP:10272"/>
        <dbReference type="ChEBI" id="CHEBI:15378"/>
        <dbReference type="ChEBI" id="CHEBI:30011"/>
        <dbReference type="ChEBI" id="CHEBI:57856"/>
        <dbReference type="ChEBI" id="CHEBI:59789"/>
        <dbReference type="ChEBI" id="CHEBI:61891"/>
        <dbReference type="EC" id="2.1.1.297"/>
    </reaction>
</comment>
<dbReference type="SUPFAM" id="SSF53335">
    <property type="entry name" value="S-adenosyl-L-methionine-dependent methyltransferases"/>
    <property type="match status" value="1"/>
</dbReference>
<dbReference type="Pfam" id="PF05175">
    <property type="entry name" value="MTS"/>
    <property type="match status" value="1"/>
</dbReference>
<evidence type="ECO:0000259" key="7">
    <source>
        <dbReference type="Pfam" id="PF17827"/>
    </source>
</evidence>
<dbReference type="eggNOG" id="COG2890">
    <property type="taxonomic scope" value="Bacteria"/>
</dbReference>
<name>A0A069CXW5_9BACE</name>
<keyword evidence="4" id="KW-0949">S-adenosyl-L-methionine</keyword>
<evidence type="ECO:0000256" key="4">
    <source>
        <dbReference type="ARBA" id="ARBA00022691"/>
    </source>
</evidence>
<dbReference type="InterPro" id="IPR007848">
    <property type="entry name" value="Small_mtfrase_dom"/>
</dbReference>
<proteinExistence type="predicted"/>
<comment type="caution">
    <text evidence="8">The sequence shown here is derived from an EMBL/GenBank/DDBJ whole genome shotgun (WGS) entry which is preliminary data.</text>
</comment>
<dbReference type="NCBIfam" id="TIGR00536">
    <property type="entry name" value="hemK_fam"/>
    <property type="match status" value="1"/>
</dbReference>
<keyword evidence="3" id="KW-0808">Transferase</keyword>
<dbReference type="GO" id="GO:0032259">
    <property type="term" value="P:methylation"/>
    <property type="evidence" value="ECO:0007669"/>
    <property type="project" value="UniProtKB-KW"/>
</dbReference>
<evidence type="ECO:0000256" key="1">
    <source>
        <dbReference type="ARBA" id="ARBA00012771"/>
    </source>
</evidence>
<feature type="domain" description="Release factor glutamine methyltransferase N-terminal" evidence="7">
    <location>
        <begin position="4"/>
        <end position="74"/>
    </location>
</feature>
<feature type="domain" description="Methyltransferase small" evidence="6">
    <location>
        <begin position="98"/>
        <end position="196"/>
    </location>
</feature>
<keyword evidence="9" id="KW-1185">Reference proteome</keyword>
<dbReference type="GO" id="GO:0003676">
    <property type="term" value="F:nucleic acid binding"/>
    <property type="evidence" value="ECO:0007669"/>
    <property type="project" value="InterPro"/>
</dbReference>
<dbReference type="OrthoDB" id="9800643at2"/>
<dbReference type="GO" id="GO:0102559">
    <property type="term" value="F:peptide chain release factor N(5)-glutamine methyltransferase activity"/>
    <property type="evidence" value="ECO:0007669"/>
    <property type="project" value="UniProtKB-EC"/>
</dbReference>
<dbReference type="InterPro" id="IPR040758">
    <property type="entry name" value="PrmC_N"/>
</dbReference>